<feature type="domain" description="Protein kinase" evidence="27">
    <location>
        <begin position="1053"/>
        <end position="1317"/>
    </location>
</feature>
<evidence type="ECO:0000256" key="18">
    <source>
        <dbReference type="ARBA" id="ARBA00051243"/>
    </source>
</evidence>
<dbReference type="SMART" id="SM00423">
    <property type="entry name" value="PSI"/>
    <property type="match status" value="1"/>
</dbReference>
<feature type="transmembrane region" description="Helical" evidence="25">
    <location>
        <begin position="1114"/>
        <end position="1135"/>
    </location>
</feature>
<evidence type="ECO:0000256" key="12">
    <source>
        <dbReference type="ARBA" id="ARBA00022989"/>
    </source>
</evidence>
<feature type="modified residue" description="Phosphotyrosine; by autocatalysis" evidence="22">
    <location>
        <position position="1324"/>
    </location>
</feature>
<dbReference type="Gene3D" id="2.60.40.10">
    <property type="entry name" value="Immunoglobulins"/>
    <property type="match status" value="2"/>
</dbReference>
<keyword evidence="10 20" id="KW-0067">ATP-binding</keyword>
<dbReference type="SUPFAM" id="SSF103575">
    <property type="entry name" value="Plexin repeat"/>
    <property type="match status" value="1"/>
</dbReference>
<dbReference type="SUPFAM" id="SSF81296">
    <property type="entry name" value="E set domains"/>
    <property type="match status" value="3"/>
</dbReference>
<dbReference type="EC" id="2.7.10.1" evidence="2"/>
<feature type="domain" description="Sema" evidence="28">
    <location>
        <begin position="32"/>
        <end position="503"/>
    </location>
</feature>
<gene>
    <name evidence="29" type="primary">mst1ra</name>
</gene>
<evidence type="ECO:0000256" key="2">
    <source>
        <dbReference type="ARBA" id="ARBA00011902"/>
    </source>
</evidence>
<dbReference type="InterPro" id="IPR016201">
    <property type="entry name" value="PSI"/>
</dbReference>
<sequence>MTLWASVLATCLWNQIHVTFGLDACPTSARRGVDFSTGYLPRYSFTSRAPIQNILVNLQNPELYVASQNVVEAVDYSLAKRWEVRTGPYGSSDCETCDCGIGTDPQGPSDTDNQVLVMDDLALYTCGSTQYGVCHYHELSGDGQPPASKCLFNRGQDSEDDCPSCLASPLGTKVLIAEDGHTVYFFVAATVNSSVAAKYGRRSVSVRRPLSSNYGFEWIEEGLTVLPALRDSYPIDYVYTFSVGQFIYFLSVQRENPSLPGSRFQTRLSRLPYTDIQTSQYREVVLECRFKPKRRRRSGESSYVVYSALQAAHFSRVGSEMADRLGVKSEDSILYAVFSVVDDGGRPVRRSALCAFPLTLVDQHIDRGAAACCQKSPVQMSRGLCQFQNCESCPHENAMNKDVCMNHPTMVSSPFFRVDLFDGQMKDILLTSLLVTVIGKDTVAHIGTDQGRLLQFVLKSSGATLFANYSLGEDTSVSRTAAEHSNASLLFVVGKKLLSVSPTGPGCTHFLNCPVCLEAPAFMGCGWCEGVCSLKSQCGKQWSSQTCPPVITEFFPKTAPPDGESELTLCGWEFQTSPKAAVSPETHLVNVGNTSCTVLRGNSTSLVCRIGVEVSGLLETVPISLQVNEARVEGRFTISGNAQTESFSFVTPEITTISPSYGPLIGGTLVTISGPNMDAGKTRKIMLGGEECTVQRVSSESISSIICSSKPARQVGDVTLEAFIDKSRVANTAVFSYKEDPVVTQVYPACGFNSGSNITIVGQNLDSVNRAIITYNNSVKPASSSECFHSANGTYMKCLSPVCEESTGVLSVNMDGALGVFKLSFSCYPNAKPIPFENDDRVLWLHPGQDEVSLHHERLGLVRSCMEITMMLGDVSCNAQILENEITCRIPKGVAIPKEGLPVSVIVNGRVHDIGRAAVINNSSAGFVAVGSVIALLCGAILAFLIMHVLRKKKKKEIRDVLAVEHRLSRHSTRSGGAGAESIPMGDYRRNLSFISTTGSSGQATLPSLTYAGAYGHATVPLLTSLAVSTENLRPELMEEMNDVLIPAERLTVQYNQVIGKGHFGTVYHGYLKDGNDQEIHCAVKSLTRITDIEEVEQFLREGIIMKGFHHPHVLSLLGILLPSEALPMVVLPYMKHGDLRHFVRSEERNPTVKDLVGFGLQVAKGMEYLAQKKFVHRDLAARNCMLDELFTVKVADFGMARDIFEKEYYSIQDHKKAKLPIKWMALESLQTQKFSTKSDVWSFGVLLWELLTRGATPYPSMDPYDVTRYLLKGRRLLQPQYCPDSLYSVMLKCWAPEPEMRPDFHFLVQVVQDILFDLEGEHYISLNVTYVNVEPPRPYPALTSSVDTLADDLT</sequence>
<comment type="catalytic activity">
    <reaction evidence="18">
        <text>L-tyrosyl-[protein] + ATP = O-phospho-L-tyrosyl-[protein] + ADP + H(+)</text>
        <dbReference type="Rhea" id="RHEA:10596"/>
        <dbReference type="Rhea" id="RHEA-COMP:10136"/>
        <dbReference type="Rhea" id="RHEA-COMP:20101"/>
        <dbReference type="ChEBI" id="CHEBI:15378"/>
        <dbReference type="ChEBI" id="CHEBI:30616"/>
        <dbReference type="ChEBI" id="CHEBI:46858"/>
        <dbReference type="ChEBI" id="CHEBI:61978"/>
        <dbReference type="ChEBI" id="CHEBI:456216"/>
        <dbReference type="EC" id="2.7.10.1"/>
    </reaction>
</comment>
<dbReference type="Gene3D" id="3.30.1680.10">
    <property type="entry name" value="ligand-binding face of the semaphorins, domain 2"/>
    <property type="match status" value="1"/>
</dbReference>
<feature type="transmembrane region" description="Helical" evidence="25">
    <location>
        <begin position="926"/>
        <end position="950"/>
    </location>
</feature>
<evidence type="ECO:0000256" key="4">
    <source>
        <dbReference type="ARBA" id="ARBA00022679"/>
    </source>
</evidence>
<evidence type="ECO:0000313" key="29">
    <source>
        <dbReference type="Ensembl" id="ENSDCDP00010027478.1"/>
    </source>
</evidence>
<dbReference type="PROSITE" id="PS51004">
    <property type="entry name" value="SEMA"/>
    <property type="match status" value="1"/>
</dbReference>
<evidence type="ECO:0000256" key="11">
    <source>
        <dbReference type="ARBA" id="ARBA00022843"/>
    </source>
</evidence>
<dbReference type="SUPFAM" id="SSF56112">
    <property type="entry name" value="Protein kinase-like (PK-like)"/>
    <property type="match status" value="1"/>
</dbReference>
<keyword evidence="11" id="KW-0832">Ubl conjugation</keyword>
<dbReference type="RefSeq" id="XP_028853365.1">
    <property type="nucleotide sequence ID" value="XM_028997532.1"/>
</dbReference>
<dbReference type="GO" id="GO:0043235">
    <property type="term" value="C:receptor complex"/>
    <property type="evidence" value="ECO:0007669"/>
    <property type="project" value="TreeGrafter"/>
</dbReference>
<dbReference type="RefSeq" id="XP_028853367.1">
    <property type="nucleotide sequence ID" value="XM_028997534.1"/>
</dbReference>
<feature type="disulfide bond" evidence="21">
    <location>
        <begin position="97"/>
        <end position="99"/>
    </location>
</feature>
<dbReference type="RefSeq" id="XP_028853366.1">
    <property type="nucleotide sequence ID" value="XM_028997533.1"/>
</dbReference>
<reference evidence="29 30" key="1">
    <citation type="submission" date="2020-06" db="EMBL/GenBank/DDBJ databases">
        <authorList>
            <consortium name="Wellcome Sanger Institute Data Sharing"/>
        </authorList>
    </citation>
    <scope>NUCLEOTIDE SEQUENCE [LARGE SCALE GENOMIC DNA]</scope>
</reference>
<dbReference type="InterPro" id="IPR017441">
    <property type="entry name" value="Protein_kinase_ATP_BS"/>
</dbReference>
<dbReference type="Pfam" id="PF01833">
    <property type="entry name" value="TIG"/>
    <property type="match status" value="3"/>
</dbReference>
<dbReference type="InterPro" id="IPR015943">
    <property type="entry name" value="WD40/YVTN_repeat-like_dom_sf"/>
</dbReference>
<dbReference type="FunFam" id="3.30.200.20:FF:000188">
    <property type="entry name" value="Hepatocyte growth factor receptor"/>
    <property type="match status" value="1"/>
</dbReference>
<evidence type="ECO:0000256" key="19">
    <source>
        <dbReference type="PIRSR" id="PIRSR000617-1"/>
    </source>
</evidence>
<feature type="modified residue" description="Phosphotyrosine; by autocatalysis" evidence="22">
    <location>
        <position position="1209"/>
    </location>
</feature>
<dbReference type="Gene3D" id="1.10.510.10">
    <property type="entry name" value="Transferase(Phosphotransferase) domain 1"/>
    <property type="match status" value="1"/>
</dbReference>
<evidence type="ECO:0000259" key="28">
    <source>
        <dbReference type="PROSITE" id="PS51004"/>
    </source>
</evidence>
<dbReference type="SUPFAM" id="SSF101912">
    <property type="entry name" value="Sema domain"/>
    <property type="match status" value="1"/>
</dbReference>
<dbReference type="GO" id="GO:0007169">
    <property type="term" value="P:cell surface receptor protein tyrosine kinase signaling pathway"/>
    <property type="evidence" value="ECO:0007669"/>
    <property type="project" value="InterPro"/>
</dbReference>
<dbReference type="GeneTree" id="ENSGT00940000157842"/>
<keyword evidence="16" id="KW-0675">Receptor</keyword>
<evidence type="ECO:0000256" key="5">
    <source>
        <dbReference type="ARBA" id="ARBA00022692"/>
    </source>
</evidence>
<dbReference type="SMART" id="SM00630">
    <property type="entry name" value="Sema"/>
    <property type="match status" value="1"/>
</dbReference>
<evidence type="ECO:0000256" key="21">
    <source>
        <dbReference type="PIRSR" id="PIRSR000617-3"/>
    </source>
</evidence>
<dbReference type="PROSITE" id="PS50011">
    <property type="entry name" value="PROTEIN_KINASE_DOM"/>
    <property type="match status" value="1"/>
</dbReference>
<dbReference type="Pfam" id="PF01403">
    <property type="entry name" value="Sema"/>
    <property type="match status" value="1"/>
</dbReference>
<dbReference type="PANTHER" id="PTHR24416:SF564">
    <property type="entry name" value="MACROPHAGE-STIMULATING PROTEIN RECEPTOR"/>
    <property type="match status" value="1"/>
</dbReference>
<evidence type="ECO:0000259" key="27">
    <source>
        <dbReference type="PROSITE" id="PS50011"/>
    </source>
</evidence>
<keyword evidence="13 25" id="KW-0472">Membrane</keyword>
<dbReference type="Ensembl" id="ENSDCDT00010033969.1">
    <property type="protein sequence ID" value="ENSDCDP00010027478.1"/>
    <property type="gene ID" value="ENSDCDG00010017388.1"/>
</dbReference>
<feature type="disulfide bond" evidence="21">
    <location>
        <begin position="507"/>
        <end position="525"/>
    </location>
</feature>
<evidence type="ECO:0000256" key="1">
    <source>
        <dbReference type="ARBA" id="ARBA00004479"/>
    </source>
</evidence>
<feature type="binding site" evidence="20">
    <location>
        <begin position="1059"/>
        <end position="1067"/>
    </location>
    <ligand>
        <name>ATP</name>
        <dbReference type="ChEBI" id="CHEBI:30616"/>
    </ligand>
</feature>
<comment type="subcellular location">
    <subcellularLocation>
        <location evidence="1">Membrane</location>
        <topology evidence="1">Single-pass type I membrane protein</topology>
    </subcellularLocation>
</comment>
<keyword evidence="14" id="KW-0829">Tyrosine-protein kinase</keyword>
<dbReference type="GO" id="GO:0005524">
    <property type="term" value="F:ATP binding"/>
    <property type="evidence" value="ECO:0007669"/>
    <property type="project" value="UniProtKB-UniRule"/>
</dbReference>
<keyword evidence="6 26" id="KW-0732">Signal</keyword>
<dbReference type="InterPro" id="IPR001627">
    <property type="entry name" value="Semap_dom"/>
</dbReference>
<evidence type="ECO:0000256" key="20">
    <source>
        <dbReference type="PIRSR" id="PIRSR000617-2"/>
    </source>
</evidence>
<evidence type="ECO:0000256" key="8">
    <source>
        <dbReference type="ARBA" id="ARBA00022741"/>
    </source>
</evidence>
<evidence type="ECO:0000256" key="24">
    <source>
        <dbReference type="PROSITE-ProRule" id="PRU10141"/>
    </source>
</evidence>
<keyword evidence="3" id="KW-0597">Phosphoprotein</keyword>
<dbReference type="InterPro" id="IPR036352">
    <property type="entry name" value="Semap_dom_sf"/>
</dbReference>
<evidence type="ECO:0000256" key="9">
    <source>
        <dbReference type="ARBA" id="ARBA00022777"/>
    </source>
</evidence>
<name>A0AAY4C331_9TELE</name>
<keyword evidence="8 20" id="KW-0547">Nucleotide-binding</keyword>
<dbReference type="FunFam" id="1.10.510.10:FF:000093">
    <property type="entry name" value="Hepatocyte growth factor receptor"/>
    <property type="match status" value="1"/>
</dbReference>
<evidence type="ECO:0000256" key="14">
    <source>
        <dbReference type="ARBA" id="ARBA00023137"/>
    </source>
</evidence>
<dbReference type="SMART" id="SM00429">
    <property type="entry name" value="IPT"/>
    <property type="match status" value="3"/>
</dbReference>
<feature type="disulfide bond" evidence="21">
    <location>
        <begin position="288"/>
        <end position="354"/>
    </location>
</feature>
<evidence type="ECO:0000256" key="6">
    <source>
        <dbReference type="ARBA" id="ARBA00022729"/>
    </source>
</evidence>
<dbReference type="PROSITE" id="PS00107">
    <property type="entry name" value="PROTEIN_KINASE_ATP"/>
    <property type="match status" value="1"/>
</dbReference>
<dbReference type="InterPro" id="IPR001245">
    <property type="entry name" value="Ser-Thr/Tyr_kinase_cat_dom"/>
</dbReference>
<feature type="binding site" evidence="20 24">
    <location>
        <position position="1085"/>
    </location>
    <ligand>
        <name>ATP</name>
        <dbReference type="ChEBI" id="CHEBI:30616"/>
    </ligand>
</feature>
<feature type="chain" id="PRO_5044338552" description="receptor protein-tyrosine kinase" evidence="26">
    <location>
        <begin position="22"/>
        <end position="1355"/>
    </location>
</feature>
<evidence type="ECO:0000256" key="17">
    <source>
        <dbReference type="ARBA" id="ARBA00023180"/>
    </source>
</evidence>
<evidence type="ECO:0000256" key="26">
    <source>
        <dbReference type="SAM" id="SignalP"/>
    </source>
</evidence>
<dbReference type="SMART" id="SM00219">
    <property type="entry name" value="TyrKc"/>
    <property type="match status" value="1"/>
</dbReference>
<dbReference type="FunFam" id="2.60.40.10:FF:000213">
    <property type="entry name" value="Hepatocyte growth factor receptor"/>
    <property type="match status" value="1"/>
</dbReference>
<feature type="disulfide bond" evidence="21">
    <location>
        <begin position="126"/>
        <end position="134"/>
    </location>
</feature>
<keyword evidence="5 25" id="KW-0812">Transmembrane</keyword>
<dbReference type="GO" id="GO:0004714">
    <property type="term" value="F:transmembrane receptor protein tyrosine kinase activity"/>
    <property type="evidence" value="ECO:0007669"/>
    <property type="project" value="UniProtKB-EC"/>
</dbReference>
<feature type="binding site" evidence="20">
    <location>
        <begin position="1132"/>
        <end position="1135"/>
    </location>
    <ligand>
        <name>ATP</name>
        <dbReference type="ChEBI" id="CHEBI:30616"/>
    </ligand>
</feature>
<evidence type="ECO:0000256" key="23">
    <source>
        <dbReference type="PROSITE-ProRule" id="PRU00352"/>
    </source>
</evidence>
<dbReference type="InterPro" id="IPR011009">
    <property type="entry name" value="Kinase-like_dom_sf"/>
</dbReference>
<organism evidence="29 30">
    <name type="scientific">Denticeps clupeoides</name>
    <name type="common">denticle herring</name>
    <dbReference type="NCBI Taxonomy" id="299321"/>
    <lineage>
        <taxon>Eukaryota</taxon>
        <taxon>Metazoa</taxon>
        <taxon>Chordata</taxon>
        <taxon>Craniata</taxon>
        <taxon>Vertebrata</taxon>
        <taxon>Euteleostomi</taxon>
        <taxon>Actinopterygii</taxon>
        <taxon>Neopterygii</taxon>
        <taxon>Teleostei</taxon>
        <taxon>Clupei</taxon>
        <taxon>Clupeiformes</taxon>
        <taxon>Denticipitoidei</taxon>
        <taxon>Denticipitidae</taxon>
        <taxon>Denticeps</taxon>
    </lineage>
</organism>
<keyword evidence="17" id="KW-0325">Glycoprotein</keyword>
<proteinExistence type="predicted"/>
<feature type="disulfide bond" evidence="21">
    <location>
        <begin position="513"/>
        <end position="547"/>
    </location>
</feature>
<evidence type="ECO:0000256" key="15">
    <source>
        <dbReference type="ARBA" id="ARBA00023157"/>
    </source>
</evidence>
<dbReference type="PRINTS" id="PR00109">
    <property type="entry name" value="TYRKINASE"/>
</dbReference>
<keyword evidence="7" id="KW-0677">Repeat</keyword>
<dbReference type="CDD" id="cd00603">
    <property type="entry name" value="IPT_PCSR"/>
    <property type="match status" value="1"/>
</dbReference>
<dbReference type="InterPro" id="IPR050122">
    <property type="entry name" value="RTK"/>
</dbReference>
<reference evidence="29" key="2">
    <citation type="submission" date="2025-08" db="UniProtKB">
        <authorList>
            <consortium name="Ensembl"/>
        </authorList>
    </citation>
    <scope>IDENTIFICATION</scope>
</reference>
<dbReference type="InterPro" id="IPR013783">
    <property type="entry name" value="Ig-like_fold"/>
</dbReference>
<evidence type="ECO:0000256" key="22">
    <source>
        <dbReference type="PIRSR" id="PIRSR000617-4"/>
    </source>
</evidence>
<dbReference type="CDD" id="cd05058">
    <property type="entry name" value="PTKc_Met_Ron"/>
    <property type="match status" value="1"/>
</dbReference>
<dbReference type="InterPro" id="IPR008266">
    <property type="entry name" value="Tyr_kinase_AS"/>
</dbReference>
<evidence type="ECO:0000256" key="7">
    <source>
        <dbReference type="ARBA" id="ARBA00022737"/>
    </source>
</evidence>
<dbReference type="InterPro" id="IPR002909">
    <property type="entry name" value="IPT_dom"/>
</dbReference>
<feature type="modified residue" description="Phosphotyrosine; by autocatalysis" evidence="22">
    <location>
        <position position="1210"/>
    </location>
</feature>
<feature type="active site" description="Proton acceptor" evidence="19">
    <location>
        <position position="1179"/>
    </location>
</feature>
<accession>A0AAY4C331</accession>
<keyword evidence="15 21" id="KW-1015">Disulfide bond</keyword>
<feature type="modified residue" description="Phosphotyrosine; by autocatalysis" evidence="22">
    <location>
        <position position="1331"/>
    </location>
</feature>
<dbReference type="PANTHER" id="PTHR24416">
    <property type="entry name" value="TYROSINE-PROTEIN KINASE RECEPTOR"/>
    <property type="match status" value="1"/>
</dbReference>
<dbReference type="GeneID" id="114800333"/>
<comment type="caution">
    <text evidence="23">Lacks conserved residue(s) required for the propagation of feature annotation.</text>
</comment>
<reference evidence="29" key="3">
    <citation type="submission" date="2025-09" db="UniProtKB">
        <authorList>
            <consortium name="Ensembl"/>
        </authorList>
    </citation>
    <scope>IDENTIFICATION</scope>
</reference>
<dbReference type="PIRSF" id="PIRSF000617">
    <property type="entry name" value="TyrPK_HGF-R"/>
    <property type="match status" value="1"/>
</dbReference>
<evidence type="ECO:0000256" key="10">
    <source>
        <dbReference type="ARBA" id="ARBA00022840"/>
    </source>
</evidence>
<feature type="disulfide bond" evidence="21">
    <location>
        <begin position="516"/>
        <end position="532"/>
    </location>
</feature>
<keyword evidence="30" id="KW-1185">Reference proteome</keyword>
<dbReference type="Proteomes" id="UP000694580">
    <property type="component" value="Chromosome 12"/>
</dbReference>
<dbReference type="InterPro" id="IPR020635">
    <property type="entry name" value="Tyr_kinase_cat_dom"/>
</dbReference>
<dbReference type="GO" id="GO:0006909">
    <property type="term" value="P:phagocytosis"/>
    <property type="evidence" value="ECO:0007669"/>
    <property type="project" value="TreeGrafter"/>
</dbReference>
<feature type="disulfide bond" evidence="21">
    <location>
        <begin position="162"/>
        <end position="165"/>
    </location>
</feature>
<evidence type="ECO:0000256" key="13">
    <source>
        <dbReference type="ARBA" id="ARBA00023136"/>
    </source>
</evidence>
<dbReference type="GO" id="GO:0016477">
    <property type="term" value="P:cell migration"/>
    <property type="evidence" value="ECO:0007669"/>
    <property type="project" value="TreeGrafter"/>
</dbReference>
<dbReference type="FunFam" id="3.30.1680.10:FF:000006">
    <property type="entry name" value="Macrophage-stimulating 1 receptor b"/>
    <property type="match status" value="1"/>
</dbReference>
<dbReference type="Pfam" id="PF07714">
    <property type="entry name" value="PK_Tyr_Ser-Thr"/>
    <property type="match status" value="1"/>
</dbReference>
<feature type="disulfide bond" evidence="21">
    <location>
        <begin position="528"/>
        <end position="538"/>
    </location>
</feature>
<dbReference type="GO" id="GO:0007411">
    <property type="term" value="P:axon guidance"/>
    <property type="evidence" value="ECO:0007669"/>
    <property type="project" value="UniProtKB-ARBA"/>
</dbReference>
<keyword evidence="4" id="KW-0808">Transferase</keyword>
<dbReference type="GO" id="GO:0005886">
    <property type="term" value="C:plasma membrane"/>
    <property type="evidence" value="ECO:0007669"/>
    <property type="project" value="TreeGrafter"/>
</dbReference>
<feature type="signal peptide" evidence="26">
    <location>
        <begin position="1"/>
        <end position="21"/>
    </location>
</feature>
<protein>
    <recommendedName>
        <fullName evidence="2">receptor protein-tyrosine kinase</fullName>
        <ecNumber evidence="2">2.7.10.1</ecNumber>
    </recommendedName>
</protein>
<evidence type="ECO:0000256" key="3">
    <source>
        <dbReference type="ARBA" id="ARBA00022553"/>
    </source>
</evidence>
<dbReference type="Gene3D" id="3.30.200.20">
    <property type="entry name" value="Phosphorylase Kinase, domain 1"/>
    <property type="match status" value="1"/>
</dbReference>
<dbReference type="PROSITE" id="PS00109">
    <property type="entry name" value="PROTEIN_KINASE_TYR"/>
    <property type="match status" value="1"/>
</dbReference>
<evidence type="ECO:0000256" key="16">
    <source>
        <dbReference type="ARBA" id="ARBA00023170"/>
    </source>
</evidence>
<dbReference type="InterPro" id="IPR014756">
    <property type="entry name" value="Ig_E-set"/>
</dbReference>
<evidence type="ECO:0000313" key="30">
    <source>
        <dbReference type="Proteomes" id="UP000694580"/>
    </source>
</evidence>
<keyword evidence="12 25" id="KW-1133">Transmembrane helix</keyword>
<dbReference type="InterPro" id="IPR016244">
    <property type="entry name" value="Tyr_kinase_HGF/MSP_rcpt"/>
</dbReference>
<feature type="binding site" evidence="20">
    <location>
        <position position="1183"/>
    </location>
    <ligand>
        <name>ATP</name>
        <dbReference type="ChEBI" id="CHEBI:30616"/>
    </ligand>
</feature>
<keyword evidence="9" id="KW-0418">Kinase</keyword>
<dbReference type="Gene3D" id="2.130.10.10">
    <property type="entry name" value="YVTN repeat-like/Quinoprotein amine dehydrogenase"/>
    <property type="match status" value="1"/>
</dbReference>
<dbReference type="InterPro" id="IPR000719">
    <property type="entry name" value="Prot_kinase_dom"/>
</dbReference>
<evidence type="ECO:0000256" key="25">
    <source>
        <dbReference type="SAM" id="Phobius"/>
    </source>
</evidence>
<feature type="disulfide bond" evidence="21">
    <location>
        <begin position="372"/>
        <end position="393"/>
    </location>
</feature>